<proteinExistence type="inferred from homology"/>
<dbReference type="EMBL" id="JABWCS010000213">
    <property type="protein sequence ID" value="NUU62272.1"/>
    <property type="molecule type" value="Genomic_DNA"/>
</dbReference>
<comment type="catalytic activity">
    <reaction evidence="1">
        <text>Hydrolysis of terminal non-reducing N-acetyl-D-hexosamine residues in N-acetyl-beta-D-hexosaminides.</text>
        <dbReference type="EC" id="3.2.1.52"/>
    </reaction>
</comment>
<dbReference type="InterPro" id="IPR001764">
    <property type="entry name" value="Glyco_hydro_3_N"/>
</dbReference>
<dbReference type="GO" id="GO:0005975">
    <property type="term" value="P:carbohydrate metabolic process"/>
    <property type="evidence" value="ECO:0007669"/>
    <property type="project" value="InterPro"/>
</dbReference>
<feature type="compositionally biased region" description="Low complexity" evidence="6">
    <location>
        <begin position="41"/>
        <end position="61"/>
    </location>
</feature>
<organism evidence="8 9">
    <name type="scientific">Paenibacillus agri</name>
    <dbReference type="NCBI Taxonomy" id="2744309"/>
    <lineage>
        <taxon>Bacteria</taxon>
        <taxon>Bacillati</taxon>
        <taxon>Bacillota</taxon>
        <taxon>Bacilli</taxon>
        <taxon>Bacillales</taxon>
        <taxon>Paenibacillaceae</taxon>
        <taxon>Paenibacillus</taxon>
    </lineage>
</organism>
<feature type="domain" description="Glycoside hydrolase family 3 N-terminal" evidence="7">
    <location>
        <begin position="88"/>
        <end position="409"/>
    </location>
</feature>
<dbReference type="Gene3D" id="3.20.20.300">
    <property type="entry name" value="Glycoside hydrolase, family 3, N-terminal domain"/>
    <property type="match status" value="1"/>
</dbReference>
<dbReference type="GO" id="GO:0009254">
    <property type="term" value="P:peptidoglycan turnover"/>
    <property type="evidence" value="ECO:0007669"/>
    <property type="project" value="TreeGrafter"/>
</dbReference>
<evidence type="ECO:0000256" key="6">
    <source>
        <dbReference type="SAM" id="MobiDB-lite"/>
    </source>
</evidence>
<evidence type="ECO:0000259" key="7">
    <source>
        <dbReference type="Pfam" id="PF00933"/>
    </source>
</evidence>
<dbReference type="InterPro" id="IPR050226">
    <property type="entry name" value="NagZ_Beta-hexosaminidase"/>
</dbReference>
<dbReference type="Pfam" id="PF00933">
    <property type="entry name" value="Glyco_hydro_3"/>
    <property type="match status" value="1"/>
</dbReference>
<reference evidence="8" key="1">
    <citation type="submission" date="2020-06" db="EMBL/GenBank/DDBJ databases">
        <title>Paenibacillus sp. nov., isolated from soil.</title>
        <authorList>
            <person name="Seo Y.L."/>
        </authorList>
    </citation>
    <scope>NUCLEOTIDE SEQUENCE [LARGE SCALE GENOMIC DNA]</scope>
    <source>
        <strain evidence="8">JW14</strain>
    </source>
</reference>
<evidence type="ECO:0000256" key="5">
    <source>
        <dbReference type="ARBA" id="ARBA00023295"/>
    </source>
</evidence>
<feature type="region of interest" description="Disordered" evidence="6">
    <location>
        <begin position="41"/>
        <end position="78"/>
    </location>
</feature>
<gene>
    <name evidence="8" type="primary">nagZ</name>
    <name evidence="8" type="ORF">HPT30_18155</name>
</gene>
<evidence type="ECO:0000313" key="8">
    <source>
        <dbReference type="EMBL" id="NUU62272.1"/>
    </source>
</evidence>
<dbReference type="GO" id="GO:0004563">
    <property type="term" value="F:beta-N-acetylhexosaminidase activity"/>
    <property type="evidence" value="ECO:0007669"/>
    <property type="project" value="UniProtKB-EC"/>
</dbReference>
<evidence type="ECO:0000256" key="3">
    <source>
        <dbReference type="ARBA" id="ARBA00012663"/>
    </source>
</evidence>
<dbReference type="NCBIfam" id="NF003740">
    <property type="entry name" value="PRK05337.1"/>
    <property type="match status" value="1"/>
</dbReference>
<dbReference type="Proteomes" id="UP000564806">
    <property type="component" value="Unassembled WGS sequence"/>
</dbReference>
<dbReference type="InterPro" id="IPR017853">
    <property type="entry name" value="GH"/>
</dbReference>
<sequence>MKVIERLTIFPLYKKRFAPLASVLLLIPLLSGCGSSKSSSTVSIPTPAAAPTVSAAGPSTTEANTSKPNPATPTADPDPVALQLQSLTLEEKIGQMLLVGINGTTLDAGAKRMITEDKVGGIILYSNNIDNLQGMVKLVNAMKKSNAANPAPLFMSVDQEGGKVSRMPAEYATIPSNAKVGLRNDANAARTMGTLLAREVRSAGFNMNFAPVLDINSNPKNPVIGDRSFGNSADTVVKLGIAEMKGIESESVVPVVKHFPGHGATSVDSHLELPVVNKTRDQLAGLEWLPFQAAIKENADAVMVAHILFPNLDPDRPASLSRTIIGDLLREEMGYKGVVITDDLTMGAIMKHFDLGQAALDSVNAGSDILLVAHEYDNEKRVREAILQNVKNGKLKESRIDESVYRILALKHKYGLTDNPVPVPDLTVLNKDVKAWRSTIAK</sequence>
<evidence type="ECO:0000313" key="9">
    <source>
        <dbReference type="Proteomes" id="UP000564806"/>
    </source>
</evidence>
<dbReference type="AlphaFoldDB" id="A0A850ETV1"/>
<keyword evidence="4 8" id="KW-0378">Hydrolase</keyword>
<name>A0A850ETV1_9BACL</name>
<dbReference type="SUPFAM" id="SSF51445">
    <property type="entry name" value="(Trans)glycosidases"/>
    <property type="match status" value="1"/>
</dbReference>
<accession>A0A850ETV1</accession>
<keyword evidence="5 8" id="KW-0326">Glycosidase</keyword>
<dbReference type="EC" id="3.2.1.52" evidence="3"/>
<dbReference type="InterPro" id="IPR019800">
    <property type="entry name" value="Glyco_hydro_3_AS"/>
</dbReference>
<protein>
    <recommendedName>
        <fullName evidence="3">beta-N-acetylhexosaminidase</fullName>
        <ecNumber evidence="3">3.2.1.52</ecNumber>
    </recommendedName>
</protein>
<comment type="caution">
    <text evidence="8">The sequence shown here is derived from an EMBL/GenBank/DDBJ whole genome shotgun (WGS) entry which is preliminary data.</text>
</comment>
<dbReference type="PROSITE" id="PS00775">
    <property type="entry name" value="GLYCOSYL_HYDROL_F3"/>
    <property type="match status" value="1"/>
</dbReference>
<evidence type="ECO:0000256" key="4">
    <source>
        <dbReference type="ARBA" id="ARBA00022801"/>
    </source>
</evidence>
<keyword evidence="9" id="KW-1185">Reference proteome</keyword>
<dbReference type="RefSeq" id="WP_175372756.1">
    <property type="nucleotide sequence ID" value="NZ_JABWCS010000213.1"/>
</dbReference>
<evidence type="ECO:0000256" key="2">
    <source>
        <dbReference type="ARBA" id="ARBA00005336"/>
    </source>
</evidence>
<dbReference type="PANTHER" id="PTHR30480">
    <property type="entry name" value="BETA-HEXOSAMINIDASE-RELATED"/>
    <property type="match status" value="1"/>
</dbReference>
<dbReference type="InterPro" id="IPR036962">
    <property type="entry name" value="Glyco_hydro_3_N_sf"/>
</dbReference>
<dbReference type="PANTHER" id="PTHR30480:SF13">
    <property type="entry name" value="BETA-HEXOSAMINIDASE"/>
    <property type="match status" value="1"/>
</dbReference>
<dbReference type="PROSITE" id="PS51257">
    <property type="entry name" value="PROKAR_LIPOPROTEIN"/>
    <property type="match status" value="1"/>
</dbReference>
<evidence type="ECO:0000256" key="1">
    <source>
        <dbReference type="ARBA" id="ARBA00001231"/>
    </source>
</evidence>
<comment type="similarity">
    <text evidence="2">Belongs to the glycosyl hydrolase 3 family.</text>
</comment>